<proteinExistence type="predicted"/>
<dbReference type="Pfam" id="PF17111">
    <property type="entry name" value="PigL_N"/>
    <property type="match status" value="1"/>
</dbReference>
<protein>
    <recommendedName>
        <fullName evidence="2">Azaphilone pigments biosynthesis cluster protein L N-terminal domain-containing protein</fullName>
    </recommendedName>
</protein>
<evidence type="ECO:0000313" key="4">
    <source>
        <dbReference type="Proteomes" id="UP000191691"/>
    </source>
</evidence>
<evidence type="ECO:0000313" key="3">
    <source>
        <dbReference type="EMBL" id="OQE66605.1"/>
    </source>
</evidence>
<evidence type="ECO:0000259" key="2">
    <source>
        <dbReference type="Pfam" id="PF17111"/>
    </source>
</evidence>
<feature type="chain" id="PRO_5012980630" description="Azaphilone pigments biosynthesis cluster protein L N-terminal domain-containing protein" evidence="1">
    <location>
        <begin position="31"/>
        <end position="304"/>
    </location>
</feature>
<reference evidence="4" key="1">
    <citation type="journal article" date="2017" name="Nat. Microbiol.">
        <title>Global analysis of biosynthetic gene clusters reveals vast potential of secondary metabolite production in Penicillium species.</title>
        <authorList>
            <person name="Nielsen J.C."/>
            <person name="Grijseels S."/>
            <person name="Prigent S."/>
            <person name="Ji B."/>
            <person name="Dainat J."/>
            <person name="Nielsen K.F."/>
            <person name="Frisvad J.C."/>
            <person name="Workman M."/>
            <person name="Nielsen J."/>
        </authorList>
    </citation>
    <scope>NUCLEOTIDE SEQUENCE [LARGE SCALE GENOMIC DNA]</scope>
    <source>
        <strain evidence="4">IBT 13039</strain>
    </source>
</reference>
<sequence>MGISQRTSTKAEPLIISFTALALLTAAVQSTKSLCETVKRFKERNRTLGRLQDELEDLANILDSLIQVTDAKTSMLAFLHDPIRRCSQICGTFEQTMEVFNQNAVTGLRDWTKMQFMGSGVHEFIDTIGGYKSTISVGLGITTMHTSEVSHRDLQEYDEMAKDTAYDLGVHLQRIDEKMALSTFDNACNSDIRVDLEDERKATTQCLRICEDAKSRVKSLTNRGSSQVSQNTAEEVCRMASEVPNRNIYRIGEASASGGSDQVVVATTAGSFSIEKAESRSKSTQLVGSITDETLKRRVRDHYV</sequence>
<evidence type="ECO:0000256" key="1">
    <source>
        <dbReference type="SAM" id="SignalP"/>
    </source>
</evidence>
<dbReference type="EMBL" id="MOOB01000186">
    <property type="protein sequence ID" value="OQE66605.1"/>
    <property type="molecule type" value="Genomic_DNA"/>
</dbReference>
<feature type="signal peptide" evidence="1">
    <location>
        <begin position="1"/>
        <end position="30"/>
    </location>
</feature>
<dbReference type="InterPro" id="IPR031348">
    <property type="entry name" value="PigL_N"/>
</dbReference>
<comment type="caution">
    <text evidence="3">The sequence shown here is derived from an EMBL/GenBank/DDBJ whole genome shotgun (WGS) entry which is preliminary data.</text>
</comment>
<keyword evidence="1" id="KW-0732">Signal</keyword>
<keyword evidence="4" id="KW-1185">Reference proteome</keyword>
<feature type="domain" description="Azaphilone pigments biosynthesis cluster protein L N-terminal" evidence="2">
    <location>
        <begin position="11"/>
        <end position="211"/>
    </location>
</feature>
<dbReference type="Proteomes" id="UP000191691">
    <property type="component" value="Unassembled WGS sequence"/>
</dbReference>
<name>A0A1V6WUS6_PENNA</name>
<organism evidence="3 4">
    <name type="scientific">Penicillium nalgiovense</name>
    <dbReference type="NCBI Taxonomy" id="60175"/>
    <lineage>
        <taxon>Eukaryota</taxon>
        <taxon>Fungi</taxon>
        <taxon>Dikarya</taxon>
        <taxon>Ascomycota</taxon>
        <taxon>Pezizomycotina</taxon>
        <taxon>Eurotiomycetes</taxon>
        <taxon>Eurotiomycetidae</taxon>
        <taxon>Eurotiales</taxon>
        <taxon>Aspergillaceae</taxon>
        <taxon>Penicillium</taxon>
    </lineage>
</organism>
<dbReference type="AlphaFoldDB" id="A0A1V6WUS6"/>
<gene>
    <name evidence="3" type="ORF">PENNAL_c0186G11351</name>
</gene>
<accession>A0A1V6WUS6</accession>